<dbReference type="SMART" id="SM00091">
    <property type="entry name" value="PAS"/>
    <property type="match status" value="2"/>
</dbReference>
<name>A0ABU5U3H9_9CYAN</name>
<evidence type="ECO:0000259" key="12">
    <source>
        <dbReference type="PROSITE" id="PS50109"/>
    </source>
</evidence>
<keyword evidence="7" id="KW-0902">Two-component regulatory system</keyword>
<proteinExistence type="inferred from homology"/>
<evidence type="ECO:0000256" key="4">
    <source>
        <dbReference type="ARBA" id="ARBA00022553"/>
    </source>
</evidence>
<keyword evidence="10" id="KW-0175">Coiled coil</keyword>
<dbReference type="CDD" id="cd00130">
    <property type="entry name" value="PAS"/>
    <property type="match status" value="2"/>
</dbReference>
<dbReference type="PROSITE" id="PS50110">
    <property type="entry name" value="RESPONSE_REGULATORY"/>
    <property type="match status" value="1"/>
</dbReference>
<evidence type="ECO:0000256" key="2">
    <source>
        <dbReference type="ARBA" id="ARBA00006402"/>
    </source>
</evidence>
<feature type="domain" description="Histidine kinase" evidence="12">
    <location>
        <begin position="995"/>
        <end position="1216"/>
    </location>
</feature>
<dbReference type="SMART" id="SM00448">
    <property type="entry name" value="REC"/>
    <property type="match status" value="1"/>
</dbReference>
<keyword evidence="5" id="KW-0808">Transferase</keyword>
<dbReference type="InterPro" id="IPR000700">
    <property type="entry name" value="PAS-assoc_C"/>
</dbReference>
<dbReference type="PROSITE" id="PS50046">
    <property type="entry name" value="PHYTOCHROME_2"/>
    <property type="match status" value="1"/>
</dbReference>
<reference evidence="17 18" key="1">
    <citation type="submission" date="2023-12" db="EMBL/GenBank/DDBJ databases">
        <title>Baltic Sea Cyanobacteria.</title>
        <authorList>
            <person name="Delbaje E."/>
            <person name="Fewer D.P."/>
            <person name="Shishido T.K."/>
        </authorList>
    </citation>
    <scope>NUCLEOTIDE SEQUENCE [LARGE SCALE GENOMIC DNA]</scope>
    <source>
        <strain evidence="17 18">CCNP 1315</strain>
    </source>
</reference>
<evidence type="ECO:0000256" key="9">
    <source>
        <dbReference type="PROSITE-ProRule" id="PRU00703"/>
    </source>
</evidence>
<feature type="coiled-coil region" evidence="10">
    <location>
        <begin position="958"/>
        <end position="995"/>
    </location>
</feature>
<dbReference type="InterPro" id="IPR003594">
    <property type="entry name" value="HATPase_dom"/>
</dbReference>
<dbReference type="SUPFAM" id="SSF55785">
    <property type="entry name" value="PYP-like sensor domain (PAS domain)"/>
    <property type="match status" value="2"/>
</dbReference>
<dbReference type="InterPro" id="IPR046342">
    <property type="entry name" value="CBS_dom_sf"/>
</dbReference>
<evidence type="ECO:0000313" key="18">
    <source>
        <dbReference type="Proteomes" id="UP001301728"/>
    </source>
</evidence>
<dbReference type="InterPro" id="IPR004358">
    <property type="entry name" value="Sig_transdc_His_kin-like_C"/>
</dbReference>
<dbReference type="SMART" id="SM00388">
    <property type="entry name" value="HisKA"/>
    <property type="match status" value="1"/>
</dbReference>
<keyword evidence="4 8" id="KW-0597">Phosphoprotein</keyword>
<dbReference type="Gene3D" id="3.30.565.10">
    <property type="entry name" value="Histidine kinase-like ATPase, C-terminal domain"/>
    <property type="match status" value="1"/>
</dbReference>
<dbReference type="CDD" id="cd00082">
    <property type="entry name" value="HisKA"/>
    <property type="match status" value="1"/>
</dbReference>
<dbReference type="InterPro" id="IPR036890">
    <property type="entry name" value="HATPase_C_sf"/>
</dbReference>
<keyword evidence="9" id="KW-0129">CBS domain</keyword>
<feature type="domain" description="PAS" evidence="14">
    <location>
        <begin position="538"/>
        <end position="608"/>
    </location>
</feature>
<dbReference type="InterPro" id="IPR013656">
    <property type="entry name" value="PAS_4"/>
</dbReference>
<dbReference type="Gene3D" id="1.10.287.130">
    <property type="match status" value="1"/>
</dbReference>
<feature type="domain" description="CBS" evidence="16">
    <location>
        <begin position="93"/>
        <end position="153"/>
    </location>
</feature>
<accession>A0ABU5U3H9</accession>
<gene>
    <name evidence="17" type="ORF">VB854_22590</name>
</gene>
<dbReference type="NCBIfam" id="TIGR00229">
    <property type="entry name" value="sensory_box"/>
    <property type="match status" value="2"/>
</dbReference>
<sequence>MSSLNPGQPILASACIDQNFITVSPETPLTQAIELISSSSQPDSGVDATTPLRVSCVLVLETEKLVGLMTKRDVVRLIAEGTSLEQMNVADVMTRQLIVCQTSEVQDVLHLAKLMAEHRIRHLPVVNAQYYPVGIITPSSIQAAVEPAGLLKCRQVYEVMSQQVIYAAPDVTVLELTQQMTSQQVSCIVIAKQQESGKISPLGVVTESDIVKFQALKLDLCKLRADQVISKSLFCTHPEESLWLAYQQMQQRQVGRLVVVNSQNELLGILTQTSILQMIDSTQLHEIISILQQQVKTLQIEKMEMLQSLNQNLEEQVNNQATQLATQARREQLLSEVALRIRSSLNLETILNTTVQEVRQLLNTDRVIIYQFDSEWNGKVVVESVSQSGFSVLDRVVKDRCFLEAWLEPYHKRKSKVFHDIYTDSLSDCHVKFLEQFQVRSNLIVPIHVNDQLWGLLIAHHCTQPRYWQPQEVFFLESLSVQVAIAIQQAALLAKVQQMNSELEARVTQRTNELDQANARLQQEWVERLQMQTALSESQAQLARILDIAEDAIISVDQSQRIILFNQGAVKIFGYSPQEAIGQPLDLLLPESLKIQHRQHIQNFCKSDTTARKMGDRSPEILARRRDGTEFPAEASISKLNTQNGIVLTVILRDVSERQEAQQKLKDSQEKLQSILENIPSFISVVDRQGRILFVNHLTAGGSSSEVIGSEIYDHLPLENKEIYSQGIEQVFQLNVGVRFETHTEKTPNGVTQYEEVRIAPFSENKQIEGAVIITTDISDRKQTEEALERQYQQALLLRQITDEIRQSLNTQHIFETTALQIGQAFQVSRCLIHSYNAQPSPEIPLVAEYLKDSYPSMRGVEIPVQGNPHMEFVLKNNQASVVYDVDDEPLFEPVIHLYHQLQIKSMLSIRTSYQGKPNGMIGVHQCDRYRVWTVDEIKLLEDIAAQVGIALAQAHWLEKEVDRSEELSRKNIDLERAKREAEKANAAKSEFLANMSHEIRTPMNAILGFADLLQSSVSEPQIKAYVDTIVASGRTLLALINDILDLSKIEAGKLELHYEPTNLRSIVTEIQQIFQQKVLEKRLFLYAEIDPALPLAIQLDEVRIRQILFNVVGNAIKFTQKGSIKIEVGCESFQEQKINLKIRVEDTGIGIAPESQKKIFQAFTQSDGQSTRKYGGTGLGLAITERLVHLLNGTIELYSQPGEGSAFCFYFPDLEITSMSSETASIVPVDDNLNQFKPATILVVDDVASNRDLIAGYFSQTQHKLFFANDGQEAIQLAEIYQPHLILMDLRMPRMDGLEATHYLKKCDQTRQIPIVILTASSQRLDEEELKGLCEGFIRKPISRSQLVAVLKPLLEPLSPELIQAETDQPLHPSLSLSEAAIDHSPVSEVFPQKSIRIPELLTKLNQEAETSWQELHCTMKTRDLEQFTARLQAWAEEHQSQILAEYVNTLTQQLNEFDWDKLPQTVEDFTTVIASIKKQELETL</sequence>
<dbReference type="Pfam" id="PF00571">
    <property type="entry name" value="CBS"/>
    <property type="match status" value="4"/>
</dbReference>
<evidence type="ECO:0000256" key="7">
    <source>
        <dbReference type="ARBA" id="ARBA00023012"/>
    </source>
</evidence>
<dbReference type="PROSITE" id="PS50113">
    <property type="entry name" value="PAC"/>
    <property type="match status" value="2"/>
</dbReference>
<dbReference type="Pfam" id="PF00512">
    <property type="entry name" value="HisKA"/>
    <property type="match status" value="1"/>
</dbReference>
<dbReference type="InterPro" id="IPR036097">
    <property type="entry name" value="HisK_dim/P_sf"/>
</dbReference>
<dbReference type="Pfam" id="PF13426">
    <property type="entry name" value="PAS_9"/>
    <property type="match status" value="1"/>
</dbReference>
<dbReference type="SMART" id="SM00065">
    <property type="entry name" value="GAF"/>
    <property type="match status" value="2"/>
</dbReference>
<evidence type="ECO:0000259" key="16">
    <source>
        <dbReference type="PROSITE" id="PS51371"/>
    </source>
</evidence>
<keyword evidence="6" id="KW-0418">Kinase</keyword>
<dbReference type="SMART" id="SM00387">
    <property type="entry name" value="HATPase_c"/>
    <property type="match status" value="1"/>
</dbReference>
<comment type="similarity">
    <text evidence="2">In the N-terminal section; belongs to the phytochrome family.</text>
</comment>
<feature type="domain" description="CBS" evidence="16">
    <location>
        <begin position="229"/>
        <end position="287"/>
    </location>
</feature>
<dbReference type="PROSITE" id="PS50112">
    <property type="entry name" value="PAS"/>
    <property type="match status" value="2"/>
</dbReference>
<dbReference type="SUPFAM" id="SSF52172">
    <property type="entry name" value="CheY-like"/>
    <property type="match status" value="1"/>
</dbReference>
<feature type="domain" description="CBS" evidence="16">
    <location>
        <begin position="160"/>
        <end position="220"/>
    </location>
</feature>
<dbReference type="InterPro" id="IPR001789">
    <property type="entry name" value="Sig_transdc_resp-reg_receiver"/>
</dbReference>
<evidence type="ECO:0000256" key="6">
    <source>
        <dbReference type="ARBA" id="ARBA00022777"/>
    </source>
</evidence>
<dbReference type="InterPro" id="IPR000014">
    <property type="entry name" value="PAS"/>
</dbReference>
<dbReference type="EC" id="2.7.13.3" evidence="3"/>
<feature type="coiled-coil region" evidence="10">
    <location>
        <begin position="493"/>
        <end position="520"/>
    </location>
</feature>
<evidence type="ECO:0000256" key="1">
    <source>
        <dbReference type="ARBA" id="ARBA00000085"/>
    </source>
</evidence>
<dbReference type="PROSITE" id="PS51371">
    <property type="entry name" value="CBS"/>
    <property type="match status" value="4"/>
</dbReference>
<feature type="modified residue" description="4-aspartylphosphate" evidence="8">
    <location>
        <position position="1290"/>
    </location>
</feature>
<dbReference type="InterPro" id="IPR035965">
    <property type="entry name" value="PAS-like_dom_sf"/>
</dbReference>
<dbReference type="Gene3D" id="3.30.450.20">
    <property type="entry name" value="PAS domain"/>
    <property type="match status" value="2"/>
</dbReference>
<evidence type="ECO:0000259" key="15">
    <source>
        <dbReference type="PROSITE" id="PS50113"/>
    </source>
</evidence>
<dbReference type="SUPFAM" id="SSF55781">
    <property type="entry name" value="GAF domain-like"/>
    <property type="match status" value="2"/>
</dbReference>
<feature type="domain" description="PAS" evidence="14">
    <location>
        <begin position="668"/>
        <end position="696"/>
    </location>
</feature>
<dbReference type="SUPFAM" id="SSF55874">
    <property type="entry name" value="ATPase domain of HSP90 chaperone/DNA topoisomerase II/histidine kinase"/>
    <property type="match status" value="1"/>
</dbReference>
<dbReference type="Gene3D" id="3.10.580.10">
    <property type="entry name" value="CBS-domain"/>
    <property type="match status" value="2"/>
</dbReference>
<dbReference type="InterPro" id="IPR000644">
    <property type="entry name" value="CBS_dom"/>
</dbReference>
<dbReference type="InterPro" id="IPR011006">
    <property type="entry name" value="CheY-like_superfamily"/>
</dbReference>
<keyword evidence="18" id="KW-1185">Reference proteome</keyword>
<dbReference type="Pfam" id="PF01590">
    <property type="entry name" value="GAF"/>
    <property type="match status" value="2"/>
</dbReference>
<dbReference type="RefSeq" id="WP_323274975.1">
    <property type="nucleotide sequence ID" value="NZ_JAYGHT010000137.1"/>
</dbReference>
<dbReference type="InterPro" id="IPR029016">
    <property type="entry name" value="GAF-like_dom_sf"/>
</dbReference>
<dbReference type="Pfam" id="PF08448">
    <property type="entry name" value="PAS_4"/>
    <property type="match status" value="1"/>
</dbReference>
<dbReference type="Pfam" id="PF02518">
    <property type="entry name" value="HATPase_c"/>
    <property type="match status" value="1"/>
</dbReference>
<organism evidence="17 18">
    <name type="scientific">Limnoraphis robusta CCNP1315</name>
    <dbReference type="NCBI Taxonomy" id="3110306"/>
    <lineage>
        <taxon>Bacteria</taxon>
        <taxon>Bacillati</taxon>
        <taxon>Cyanobacteriota</taxon>
        <taxon>Cyanophyceae</taxon>
        <taxon>Oscillatoriophycideae</taxon>
        <taxon>Oscillatoriales</taxon>
        <taxon>Sirenicapillariaceae</taxon>
        <taxon>Limnoraphis</taxon>
    </lineage>
</organism>
<dbReference type="SUPFAM" id="SSF47384">
    <property type="entry name" value="Homodimeric domain of signal transducing histidine kinase"/>
    <property type="match status" value="1"/>
</dbReference>
<dbReference type="InterPro" id="IPR005467">
    <property type="entry name" value="His_kinase_dom"/>
</dbReference>
<dbReference type="Gene3D" id="3.30.450.40">
    <property type="match status" value="2"/>
</dbReference>
<dbReference type="EMBL" id="JAYGHT010000137">
    <property type="protein sequence ID" value="MEA5521731.1"/>
    <property type="molecule type" value="Genomic_DNA"/>
</dbReference>
<evidence type="ECO:0000313" key="17">
    <source>
        <dbReference type="EMBL" id="MEA5521731.1"/>
    </source>
</evidence>
<evidence type="ECO:0000259" key="14">
    <source>
        <dbReference type="PROSITE" id="PS50112"/>
    </source>
</evidence>
<evidence type="ECO:0000256" key="10">
    <source>
        <dbReference type="SAM" id="Coils"/>
    </source>
</evidence>
<dbReference type="Gene3D" id="3.40.50.2300">
    <property type="match status" value="1"/>
</dbReference>
<dbReference type="Proteomes" id="UP001301728">
    <property type="component" value="Unassembled WGS sequence"/>
</dbReference>
<feature type="domain" description="PAC" evidence="15">
    <location>
        <begin position="738"/>
        <end position="790"/>
    </location>
</feature>
<dbReference type="CDD" id="cd17774">
    <property type="entry name" value="CBS_two-component_sensor_histidine_kinase_repeat2"/>
    <property type="match status" value="1"/>
</dbReference>
<evidence type="ECO:0000259" key="11">
    <source>
        <dbReference type="PROSITE" id="PS50046"/>
    </source>
</evidence>
<feature type="domain" description="Phytochrome chromophore attachment site" evidence="11">
    <location>
        <begin position="346"/>
        <end position="482"/>
    </location>
</feature>
<dbReference type="PRINTS" id="PR00344">
    <property type="entry name" value="BCTRLSENSOR"/>
</dbReference>
<dbReference type="PANTHER" id="PTHR43047">
    <property type="entry name" value="TWO-COMPONENT HISTIDINE PROTEIN KINASE"/>
    <property type="match status" value="1"/>
</dbReference>
<dbReference type="CDD" id="cd16922">
    <property type="entry name" value="HATPase_EvgS-ArcB-TorS-like"/>
    <property type="match status" value="1"/>
</dbReference>
<dbReference type="SUPFAM" id="SSF54631">
    <property type="entry name" value="CBS-domain pair"/>
    <property type="match status" value="2"/>
</dbReference>
<feature type="domain" description="Response regulatory" evidence="13">
    <location>
        <begin position="1241"/>
        <end position="1356"/>
    </location>
</feature>
<dbReference type="PANTHER" id="PTHR43047:SF72">
    <property type="entry name" value="OSMOSENSING HISTIDINE PROTEIN KINASE SLN1"/>
    <property type="match status" value="1"/>
</dbReference>
<comment type="caution">
    <text evidence="17">The sequence shown here is derived from an EMBL/GenBank/DDBJ whole genome shotgun (WGS) entry which is preliminary data.</text>
</comment>
<protein>
    <recommendedName>
        <fullName evidence="3">histidine kinase</fullName>
        <ecNumber evidence="3">2.7.13.3</ecNumber>
    </recommendedName>
</protein>
<feature type="domain" description="PAC" evidence="15">
    <location>
        <begin position="617"/>
        <end position="667"/>
    </location>
</feature>
<dbReference type="SMART" id="SM00116">
    <property type="entry name" value="CBS"/>
    <property type="match status" value="4"/>
</dbReference>
<evidence type="ECO:0000259" key="13">
    <source>
        <dbReference type="PROSITE" id="PS50110"/>
    </source>
</evidence>
<evidence type="ECO:0000256" key="8">
    <source>
        <dbReference type="PROSITE-ProRule" id="PRU00169"/>
    </source>
</evidence>
<evidence type="ECO:0000256" key="5">
    <source>
        <dbReference type="ARBA" id="ARBA00022679"/>
    </source>
</evidence>
<dbReference type="InterPro" id="IPR003661">
    <property type="entry name" value="HisK_dim/P_dom"/>
</dbReference>
<dbReference type="InterPro" id="IPR003018">
    <property type="entry name" value="GAF"/>
</dbReference>
<feature type="coiled-coil region" evidence="10">
    <location>
        <begin position="296"/>
        <end position="330"/>
    </location>
</feature>
<dbReference type="Pfam" id="PF00072">
    <property type="entry name" value="Response_reg"/>
    <property type="match status" value="1"/>
</dbReference>
<evidence type="ECO:0000256" key="3">
    <source>
        <dbReference type="ARBA" id="ARBA00012438"/>
    </source>
</evidence>
<dbReference type="InterPro" id="IPR016132">
    <property type="entry name" value="Phyto_chromo_attachment"/>
</dbReference>
<comment type="catalytic activity">
    <reaction evidence="1">
        <text>ATP + protein L-histidine = ADP + protein N-phospho-L-histidine.</text>
        <dbReference type="EC" id="2.7.13.3"/>
    </reaction>
</comment>
<feature type="domain" description="CBS" evidence="16">
    <location>
        <begin position="16"/>
        <end position="84"/>
    </location>
</feature>
<dbReference type="PROSITE" id="PS50109">
    <property type="entry name" value="HIS_KIN"/>
    <property type="match status" value="1"/>
</dbReference>